<dbReference type="InterPro" id="IPR009057">
    <property type="entry name" value="Homeodomain-like_sf"/>
</dbReference>
<reference evidence="4 5" key="1">
    <citation type="submission" date="2020-08" db="EMBL/GenBank/DDBJ databases">
        <title>Genome public.</title>
        <authorList>
            <person name="Liu C."/>
            <person name="Sun Q."/>
        </authorList>
    </citation>
    <scope>NUCLEOTIDE SEQUENCE [LARGE SCALE GENOMIC DNA]</scope>
    <source>
        <strain evidence="4 5">New-38</strain>
    </source>
</reference>
<gene>
    <name evidence="4" type="ORF">H8S34_01020</name>
</gene>
<dbReference type="InterPro" id="IPR023772">
    <property type="entry name" value="DNA-bd_HTH_TetR-type_CS"/>
</dbReference>
<protein>
    <submittedName>
        <fullName evidence="4">TetR family transcriptional regulator</fullName>
    </submittedName>
</protein>
<keyword evidence="5" id="KW-1185">Reference proteome</keyword>
<evidence type="ECO:0000256" key="2">
    <source>
        <dbReference type="PROSITE-ProRule" id="PRU00335"/>
    </source>
</evidence>
<dbReference type="PROSITE" id="PS50977">
    <property type="entry name" value="HTH_TETR_2"/>
    <property type="match status" value="1"/>
</dbReference>
<dbReference type="EMBL" id="JACOPR010000001">
    <property type="protein sequence ID" value="MBC5729416.1"/>
    <property type="molecule type" value="Genomic_DNA"/>
</dbReference>
<dbReference type="Pfam" id="PF00440">
    <property type="entry name" value="TetR_N"/>
    <property type="match status" value="1"/>
</dbReference>
<evidence type="ECO:0000256" key="1">
    <source>
        <dbReference type="ARBA" id="ARBA00023125"/>
    </source>
</evidence>
<dbReference type="SUPFAM" id="SSF46689">
    <property type="entry name" value="Homeodomain-like"/>
    <property type="match status" value="1"/>
</dbReference>
<dbReference type="RefSeq" id="WP_180956883.1">
    <property type="nucleotide sequence ID" value="NZ_JACOPR010000001.1"/>
</dbReference>
<feature type="DNA-binding region" description="H-T-H motif" evidence="2">
    <location>
        <begin position="38"/>
        <end position="57"/>
    </location>
</feature>
<accession>A0ABR7HPR1</accession>
<sequence length="197" mass="22415">MTQTIRRSKEDLRQKRTRHLLVQALVALLEEQSFSSLSVVDICQRAMVHRTTFYAHFEDKQALLHYTIESILQEFEISAASPSLSPHDFFLAVAHSALVFLSQHRSLFQVGLGTQDHFGALALESTLSQRMSQHLTQPSFQGIWGDLNPEITAHFYAGAMASLVYWWVEHNMPVTEEVLVRHLDHFLPGRSICAEKG</sequence>
<dbReference type="Proteomes" id="UP000660021">
    <property type="component" value="Unassembled WGS sequence"/>
</dbReference>
<dbReference type="InterPro" id="IPR001647">
    <property type="entry name" value="HTH_TetR"/>
</dbReference>
<organism evidence="4 5">
    <name type="scientific">Pseudoflavonifractor hominis</name>
    <dbReference type="NCBI Taxonomy" id="2763059"/>
    <lineage>
        <taxon>Bacteria</taxon>
        <taxon>Bacillati</taxon>
        <taxon>Bacillota</taxon>
        <taxon>Clostridia</taxon>
        <taxon>Eubacteriales</taxon>
        <taxon>Oscillospiraceae</taxon>
        <taxon>Pseudoflavonifractor</taxon>
    </lineage>
</organism>
<evidence type="ECO:0000313" key="5">
    <source>
        <dbReference type="Proteomes" id="UP000660021"/>
    </source>
</evidence>
<dbReference type="InterPro" id="IPR050624">
    <property type="entry name" value="HTH-type_Tx_Regulator"/>
</dbReference>
<name>A0ABR7HPR1_9FIRM</name>
<dbReference type="PANTHER" id="PTHR43479">
    <property type="entry name" value="ACREF/ENVCD OPERON REPRESSOR-RELATED"/>
    <property type="match status" value="1"/>
</dbReference>
<feature type="domain" description="HTH tetR-type" evidence="3">
    <location>
        <begin position="15"/>
        <end position="75"/>
    </location>
</feature>
<dbReference type="Gene3D" id="1.10.357.10">
    <property type="entry name" value="Tetracycline Repressor, domain 2"/>
    <property type="match status" value="1"/>
</dbReference>
<comment type="caution">
    <text evidence="4">The sequence shown here is derived from an EMBL/GenBank/DDBJ whole genome shotgun (WGS) entry which is preliminary data.</text>
</comment>
<dbReference type="PROSITE" id="PS01081">
    <property type="entry name" value="HTH_TETR_1"/>
    <property type="match status" value="1"/>
</dbReference>
<evidence type="ECO:0000313" key="4">
    <source>
        <dbReference type="EMBL" id="MBC5729416.1"/>
    </source>
</evidence>
<proteinExistence type="predicted"/>
<dbReference type="PANTHER" id="PTHR43479:SF7">
    <property type="entry name" value="TETR-FAMILY TRANSCRIPTIONAL REGULATOR"/>
    <property type="match status" value="1"/>
</dbReference>
<keyword evidence="1 2" id="KW-0238">DNA-binding</keyword>
<evidence type="ECO:0000259" key="3">
    <source>
        <dbReference type="PROSITE" id="PS50977"/>
    </source>
</evidence>